<evidence type="ECO:0000313" key="1">
    <source>
        <dbReference type="EMBL" id="KKK88110.1"/>
    </source>
</evidence>
<comment type="caution">
    <text evidence="1">The sequence shown here is derived from an EMBL/GenBank/DDBJ whole genome shotgun (WGS) entry which is preliminary data.</text>
</comment>
<feature type="non-terminal residue" evidence="1">
    <location>
        <position position="1"/>
    </location>
</feature>
<accession>A0A0F8ZQ19</accession>
<dbReference type="AlphaFoldDB" id="A0A0F8ZQ19"/>
<reference evidence="1" key="1">
    <citation type="journal article" date="2015" name="Nature">
        <title>Complex archaea that bridge the gap between prokaryotes and eukaryotes.</title>
        <authorList>
            <person name="Spang A."/>
            <person name="Saw J.H."/>
            <person name="Jorgensen S.L."/>
            <person name="Zaremba-Niedzwiedzka K."/>
            <person name="Martijn J."/>
            <person name="Lind A.E."/>
            <person name="van Eijk R."/>
            <person name="Schleper C."/>
            <person name="Guy L."/>
            <person name="Ettema T.J."/>
        </authorList>
    </citation>
    <scope>NUCLEOTIDE SEQUENCE</scope>
</reference>
<gene>
    <name evidence="1" type="ORF">LCGC14_2746480</name>
</gene>
<sequence>IVGAALGQLVDINFGSKNNKDVCVVSVQKSPSPIWTNKDGNNYLYLRSGNQTKPLDNKETAEYIKIRWPQKVLI</sequence>
<dbReference type="InterPro" id="IPR038461">
    <property type="entry name" value="Schlafen_AlbA_2_dom_sf"/>
</dbReference>
<proteinExistence type="predicted"/>
<organism evidence="1">
    <name type="scientific">marine sediment metagenome</name>
    <dbReference type="NCBI Taxonomy" id="412755"/>
    <lineage>
        <taxon>unclassified sequences</taxon>
        <taxon>metagenomes</taxon>
        <taxon>ecological metagenomes</taxon>
    </lineage>
</organism>
<protein>
    <submittedName>
        <fullName evidence="1">Uncharacterized protein</fullName>
    </submittedName>
</protein>
<dbReference type="Gene3D" id="3.30.950.30">
    <property type="entry name" value="Schlafen, AAA domain"/>
    <property type="match status" value="1"/>
</dbReference>
<name>A0A0F8ZQ19_9ZZZZ</name>
<dbReference type="EMBL" id="LAZR01050104">
    <property type="protein sequence ID" value="KKK88110.1"/>
    <property type="molecule type" value="Genomic_DNA"/>
</dbReference>